<dbReference type="Pfam" id="PF13411">
    <property type="entry name" value="MerR_1"/>
    <property type="match status" value="1"/>
</dbReference>
<dbReference type="OrthoDB" id="9792348at2"/>
<reference evidence="3 6" key="2">
    <citation type="submission" date="2016-11" db="EMBL/GenBank/DDBJ databases">
        <title>Genomic analysis of Caldithrix abyssi and proposal of a novel bacterial phylum Caldithrichaeota.</title>
        <authorList>
            <person name="Kublanov I."/>
            <person name="Sigalova O."/>
            <person name="Gavrilov S."/>
            <person name="Lebedinsky A."/>
            <person name="Ivanova N."/>
            <person name="Daum C."/>
            <person name="Reddy T."/>
            <person name="Klenk H.P."/>
            <person name="Goker M."/>
            <person name="Reva O."/>
            <person name="Miroshnichenko M."/>
            <person name="Kyprides N."/>
            <person name="Woyke T."/>
            <person name="Gelfand M."/>
        </authorList>
    </citation>
    <scope>NUCLEOTIDE SEQUENCE [LARGE SCALE GENOMIC DNA]</scope>
    <source>
        <strain evidence="3 6">LF13</strain>
    </source>
</reference>
<dbReference type="Proteomes" id="UP000183868">
    <property type="component" value="Chromosome"/>
</dbReference>
<dbReference type="Gene3D" id="1.10.1660.10">
    <property type="match status" value="1"/>
</dbReference>
<dbReference type="PROSITE" id="PS50937">
    <property type="entry name" value="HTH_MERR_2"/>
    <property type="match status" value="1"/>
</dbReference>
<dbReference type="HOGENOM" id="CLU_147306_0_0_0"/>
<keyword evidence="3" id="KW-0346">Stress response</keyword>
<dbReference type="EMBL" id="CP018099">
    <property type="protein sequence ID" value="APF18019.1"/>
    <property type="molecule type" value="Genomic_DNA"/>
</dbReference>
<evidence type="ECO:0000313" key="6">
    <source>
        <dbReference type="Proteomes" id="UP000183868"/>
    </source>
</evidence>
<dbReference type="RefSeq" id="WP_006929288.1">
    <property type="nucleotide sequence ID" value="NZ_CM001402.1"/>
</dbReference>
<evidence type="ECO:0000313" key="5">
    <source>
        <dbReference type="Proteomes" id="UP000004671"/>
    </source>
</evidence>
<accession>H1XYZ5</accession>
<dbReference type="InterPro" id="IPR000551">
    <property type="entry name" value="MerR-type_HTH_dom"/>
</dbReference>
<evidence type="ECO:0000313" key="4">
    <source>
        <dbReference type="EMBL" id="EHO42066.1"/>
    </source>
</evidence>
<protein>
    <submittedName>
        <fullName evidence="3">MerR family transcriptional regulator, heat shock protein HspR</fullName>
    </submittedName>
    <submittedName>
        <fullName evidence="4">Transcriptional regulator, MerR family</fullName>
    </submittedName>
</protein>
<dbReference type="InterPro" id="IPR009061">
    <property type="entry name" value="DNA-bd_dom_put_sf"/>
</dbReference>
<dbReference type="InterPro" id="IPR047057">
    <property type="entry name" value="MerR_fam"/>
</dbReference>
<dbReference type="SMART" id="SM00422">
    <property type="entry name" value="HTH_MERR"/>
    <property type="match status" value="1"/>
</dbReference>
<dbReference type="Proteomes" id="UP000004671">
    <property type="component" value="Chromosome"/>
</dbReference>
<reference evidence="4 5" key="1">
    <citation type="submission" date="2011-09" db="EMBL/GenBank/DDBJ databases">
        <title>The permanent draft genome of Caldithrix abyssi DSM 13497.</title>
        <authorList>
            <consortium name="US DOE Joint Genome Institute (JGI-PGF)"/>
            <person name="Lucas S."/>
            <person name="Han J."/>
            <person name="Lapidus A."/>
            <person name="Bruce D."/>
            <person name="Goodwin L."/>
            <person name="Pitluck S."/>
            <person name="Peters L."/>
            <person name="Kyrpides N."/>
            <person name="Mavromatis K."/>
            <person name="Ivanova N."/>
            <person name="Mikhailova N."/>
            <person name="Chertkov O."/>
            <person name="Detter J.C."/>
            <person name="Tapia R."/>
            <person name="Han C."/>
            <person name="Land M."/>
            <person name="Hauser L."/>
            <person name="Markowitz V."/>
            <person name="Cheng J.-F."/>
            <person name="Hugenholtz P."/>
            <person name="Woyke T."/>
            <person name="Wu D."/>
            <person name="Spring S."/>
            <person name="Brambilla E."/>
            <person name="Klenk H.-P."/>
            <person name="Eisen J.A."/>
        </authorList>
    </citation>
    <scope>NUCLEOTIDE SEQUENCE [LARGE SCALE GENOMIC DNA]</scope>
    <source>
        <strain evidence="4 5">DSM 13497</strain>
    </source>
</reference>
<feature type="domain" description="HTH merR-type" evidence="2">
    <location>
        <begin position="8"/>
        <end position="77"/>
    </location>
</feature>
<dbReference type="GO" id="GO:0003700">
    <property type="term" value="F:DNA-binding transcription factor activity"/>
    <property type="evidence" value="ECO:0007669"/>
    <property type="project" value="InterPro"/>
</dbReference>
<dbReference type="PRINTS" id="PR00040">
    <property type="entry name" value="HTHMERR"/>
</dbReference>
<gene>
    <name evidence="3" type="primary">merR</name>
    <name evidence="3" type="synonym">HspR</name>
    <name evidence="3" type="ORF">Cabys_1270</name>
    <name evidence="4" type="ORF">Calab_2456</name>
</gene>
<proteinExistence type="predicted"/>
<name>H1XYZ5_CALAY</name>
<dbReference type="PaxDb" id="880073-Calab_2456"/>
<dbReference type="InParanoid" id="H1XYZ5"/>
<keyword evidence="1" id="KW-0238">DNA-binding</keyword>
<organism evidence="4 5">
    <name type="scientific">Caldithrix abyssi DSM 13497</name>
    <dbReference type="NCBI Taxonomy" id="880073"/>
    <lineage>
        <taxon>Bacteria</taxon>
        <taxon>Pseudomonadati</taxon>
        <taxon>Calditrichota</taxon>
        <taxon>Calditrichia</taxon>
        <taxon>Calditrichales</taxon>
        <taxon>Calditrichaceae</taxon>
        <taxon>Caldithrix</taxon>
    </lineage>
</organism>
<dbReference type="KEGG" id="caby:Cabys_1270"/>
<dbReference type="AlphaFoldDB" id="H1XYZ5"/>
<evidence type="ECO:0000259" key="2">
    <source>
        <dbReference type="PROSITE" id="PS50937"/>
    </source>
</evidence>
<dbReference type="GO" id="GO:0003677">
    <property type="term" value="F:DNA binding"/>
    <property type="evidence" value="ECO:0007669"/>
    <property type="project" value="UniProtKB-KW"/>
</dbReference>
<evidence type="ECO:0000256" key="1">
    <source>
        <dbReference type="ARBA" id="ARBA00023125"/>
    </source>
</evidence>
<dbReference type="PANTHER" id="PTHR30204:SF58">
    <property type="entry name" value="HTH-TYPE TRANSCRIPTIONAL REGULATOR YFMP"/>
    <property type="match status" value="1"/>
</dbReference>
<dbReference type="SUPFAM" id="SSF46955">
    <property type="entry name" value="Putative DNA-binding domain"/>
    <property type="match status" value="1"/>
</dbReference>
<dbReference type="eggNOG" id="COG0789">
    <property type="taxonomic scope" value="Bacteria"/>
</dbReference>
<evidence type="ECO:0000313" key="3">
    <source>
        <dbReference type="EMBL" id="APF18019.1"/>
    </source>
</evidence>
<sequence length="149" mass="17349" precursor="true">MKQTKKMLYPIGMVAKMFNISVSTIRLYENEGLIIPIKSQGQHRYFTPADIQRLECIRDLIEKKGLNFAGIRLMLSTIPCWDLKPCTSEDRLNCDAYYKSQVPCWMVENKGERCKNENCAECPVYQESAQCANIKVILKKYWRTPLDED</sequence>
<dbReference type="EMBL" id="CM001402">
    <property type="protein sequence ID" value="EHO42066.1"/>
    <property type="molecule type" value="Genomic_DNA"/>
</dbReference>
<dbReference type="STRING" id="880073.Cabys_1270"/>
<keyword evidence="5" id="KW-1185">Reference proteome</keyword>
<dbReference type="PANTHER" id="PTHR30204">
    <property type="entry name" value="REDOX-CYCLING DRUG-SENSING TRANSCRIPTIONAL ACTIVATOR SOXR"/>
    <property type="match status" value="1"/>
</dbReference>